<dbReference type="AlphaFoldDB" id="A0A3B7MQP0"/>
<dbReference type="Gene3D" id="3.10.450.360">
    <property type="match status" value="1"/>
</dbReference>
<protein>
    <recommendedName>
        <fullName evidence="4">Beta-lactamase-inhibitor-like PepSY-like domain-containing protein</fullName>
    </recommendedName>
</protein>
<accession>A0A3B7MQP0</accession>
<dbReference type="EMBL" id="CP032157">
    <property type="protein sequence ID" value="AXY76458.1"/>
    <property type="molecule type" value="Genomic_DNA"/>
</dbReference>
<dbReference type="Proteomes" id="UP000263900">
    <property type="component" value="Chromosome"/>
</dbReference>
<keyword evidence="3" id="KW-1185">Reference proteome</keyword>
<organism evidence="2 3">
    <name type="scientific">Paraflavitalea soli</name>
    <dbReference type="NCBI Taxonomy" id="2315862"/>
    <lineage>
        <taxon>Bacteria</taxon>
        <taxon>Pseudomonadati</taxon>
        <taxon>Bacteroidota</taxon>
        <taxon>Chitinophagia</taxon>
        <taxon>Chitinophagales</taxon>
        <taxon>Chitinophagaceae</taxon>
        <taxon>Paraflavitalea</taxon>
    </lineage>
</organism>
<dbReference type="OrthoDB" id="678457at2"/>
<dbReference type="KEGG" id="pseg:D3H65_21735"/>
<evidence type="ECO:0000313" key="2">
    <source>
        <dbReference type="EMBL" id="AXY76458.1"/>
    </source>
</evidence>
<feature type="signal peptide" evidence="1">
    <location>
        <begin position="1"/>
        <end position="19"/>
    </location>
</feature>
<sequence>MKQVLMIICTVLIGAAAYAYDPNEKVLKSFRETFTQAEEVKWDETDNYFTVSFVSAGIRSKVNYDKEGNMLSSIRYYSPQLLPLNIFNKLKKENAKKNLFGVTEVTSGSDVTYYVKMEDGKHWFTLKVDESGNTQIFEKYKKG</sequence>
<evidence type="ECO:0008006" key="4">
    <source>
        <dbReference type="Google" id="ProtNLM"/>
    </source>
</evidence>
<reference evidence="2 3" key="1">
    <citation type="submission" date="2018-09" db="EMBL/GenBank/DDBJ databases">
        <title>Genome sequencing of strain 6GH32-13.</title>
        <authorList>
            <person name="Weon H.-Y."/>
            <person name="Heo J."/>
            <person name="Kwon S.-W."/>
        </authorList>
    </citation>
    <scope>NUCLEOTIDE SEQUENCE [LARGE SCALE GENOMIC DNA]</scope>
    <source>
        <strain evidence="2 3">5GH32-13</strain>
    </source>
</reference>
<gene>
    <name evidence="2" type="ORF">D3H65_21735</name>
</gene>
<name>A0A3B7MQP0_9BACT</name>
<keyword evidence="1" id="KW-0732">Signal</keyword>
<feature type="chain" id="PRO_5017697573" description="Beta-lactamase-inhibitor-like PepSY-like domain-containing protein" evidence="1">
    <location>
        <begin position="20"/>
        <end position="143"/>
    </location>
</feature>
<dbReference type="RefSeq" id="WP_119052335.1">
    <property type="nucleotide sequence ID" value="NZ_CP032157.1"/>
</dbReference>
<proteinExistence type="predicted"/>
<evidence type="ECO:0000256" key="1">
    <source>
        <dbReference type="SAM" id="SignalP"/>
    </source>
</evidence>
<evidence type="ECO:0000313" key="3">
    <source>
        <dbReference type="Proteomes" id="UP000263900"/>
    </source>
</evidence>
<dbReference type="SUPFAM" id="SSF160574">
    <property type="entry name" value="BT0923-like"/>
    <property type="match status" value="1"/>
</dbReference>